<evidence type="ECO:0000256" key="1">
    <source>
        <dbReference type="ARBA" id="ARBA00023180"/>
    </source>
</evidence>
<evidence type="ECO:0000313" key="3">
    <source>
        <dbReference type="Proteomes" id="UP001476798"/>
    </source>
</evidence>
<protein>
    <submittedName>
        <fullName evidence="2">Protein kinase C-binding protein nell1</fullName>
    </submittedName>
</protein>
<accession>A0ABV0MZ05</accession>
<proteinExistence type="predicted"/>
<name>A0ABV0MZ05_9TELE</name>
<gene>
    <name evidence="2" type="primary">NELL1_1</name>
    <name evidence="2" type="ORF">GOODEAATRI_002894</name>
</gene>
<dbReference type="PANTHER" id="PTHR24042">
    <property type="entry name" value="NEL HOMOLOG"/>
    <property type="match status" value="1"/>
</dbReference>
<dbReference type="Proteomes" id="UP001476798">
    <property type="component" value="Unassembled WGS sequence"/>
</dbReference>
<keyword evidence="2" id="KW-0808">Transferase</keyword>
<keyword evidence="1" id="KW-0325">Glycoprotein</keyword>
<dbReference type="InterPro" id="IPR051586">
    <property type="entry name" value="PKC-binding_NELL"/>
</dbReference>
<keyword evidence="2" id="KW-0418">Kinase</keyword>
<dbReference type="EMBL" id="JAHRIO010020098">
    <property type="protein sequence ID" value="MEQ2164081.1"/>
    <property type="molecule type" value="Genomic_DNA"/>
</dbReference>
<dbReference type="PANTHER" id="PTHR24042:SF2">
    <property type="entry name" value="PROTEIN KINASE C-BINDING PROTEIN NELL1"/>
    <property type="match status" value="1"/>
</dbReference>
<sequence>MRTCSAVLAVTTDPLVSVWTRVDERCTAEGEVDCWPLVCPVLLCEYTAVAEGECCPRCVTDPCLADNLSYDIRQACTDPTGVTRLSGDTWHMPQSPCTTCKCKVGQCIYNDQTALFQIQ</sequence>
<organism evidence="2 3">
    <name type="scientific">Goodea atripinnis</name>
    <dbReference type="NCBI Taxonomy" id="208336"/>
    <lineage>
        <taxon>Eukaryota</taxon>
        <taxon>Metazoa</taxon>
        <taxon>Chordata</taxon>
        <taxon>Craniata</taxon>
        <taxon>Vertebrata</taxon>
        <taxon>Euteleostomi</taxon>
        <taxon>Actinopterygii</taxon>
        <taxon>Neopterygii</taxon>
        <taxon>Teleostei</taxon>
        <taxon>Neoteleostei</taxon>
        <taxon>Acanthomorphata</taxon>
        <taxon>Ovalentaria</taxon>
        <taxon>Atherinomorphae</taxon>
        <taxon>Cyprinodontiformes</taxon>
        <taxon>Goodeidae</taxon>
        <taxon>Goodea</taxon>
    </lineage>
</organism>
<reference evidence="2 3" key="1">
    <citation type="submission" date="2021-06" db="EMBL/GenBank/DDBJ databases">
        <authorList>
            <person name="Palmer J.M."/>
        </authorList>
    </citation>
    <scope>NUCLEOTIDE SEQUENCE [LARGE SCALE GENOMIC DNA]</scope>
    <source>
        <strain evidence="2 3">GA_2019</strain>
        <tissue evidence="2">Muscle</tissue>
    </source>
</reference>
<evidence type="ECO:0000313" key="2">
    <source>
        <dbReference type="EMBL" id="MEQ2164081.1"/>
    </source>
</evidence>
<keyword evidence="3" id="KW-1185">Reference proteome</keyword>
<comment type="caution">
    <text evidence="2">The sequence shown here is derived from an EMBL/GenBank/DDBJ whole genome shotgun (WGS) entry which is preliminary data.</text>
</comment>
<dbReference type="GO" id="GO:0016301">
    <property type="term" value="F:kinase activity"/>
    <property type="evidence" value="ECO:0007669"/>
    <property type="project" value="UniProtKB-KW"/>
</dbReference>